<organism evidence="1 2">
    <name type="scientific">Mucilaginibacter yixingensis</name>
    <dbReference type="NCBI Taxonomy" id="1295612"/>
    <lineage>
        <taxon>Bacteria</taxon>
        <taxon>Pseudomonadati</taxon>
        <taxon>Bacteroidota</taxon>
        <taxon>Sphingobacteriia</taxon>
        <taxon>Sphingobacteriales</taxon>
        <taxon>Sphingobacteriaceae</taxon>
        <taxon>Mucilaginibacter</taxon>
    </lineage>
</organism>
<sequence length="133" mass="14539">MPTIKTTYQGELRTEAVHVQSDTHIITDAPVDNQGKGEAFSPTDLLSASLASCMMTIMGIAGRTHNIALEGTTCDITKIMSASPRKVAEIQISFQFPHTYDDKQKAIIENAALTCPVMLSLHPDMKKTVDFGW</sequence>
<name>A0A2T5JDQ2_9SPHI</name>
<keyword evidence="2" id="KW-1185">Reference proteome</keyword>
<dbReference type="Pfam" id="PF02566">
    <property type="entry name" value="OsmC"/>
    <property type="match status" value="1"/>
</dbReference>
<evidence type="ECO:0000313" key="2">
    <source>
        <dbReference type="Proteomes" id="UP000244168"/>
    </source>
</evidence>
<dbReference type="AlphaFoldDB" id="A0A2T5JDQ2"/>
<reference evidence="1 2" key="1">
    <citation type="submission" date="2018-04" db="EMBL/GenBank/DDBJ databases">
        <title>Genomic Encyclopedia of Archaeal and Bacterial Type Strains, Phase II (KMG-II): from individual species to whole genera.</title>
        <authorList>
            <person name="Goeker M."/>
        </authorList>
    </citation>
    <scope>NUCLEOTIDE SEQUENCE [LARGE SCALE GENOMIC DNA]</scope>
    <source>
        <strain evidence="1 2">DSM 26809</strain>
    </source>
</reference>
<dbReference type="PANTHER" id="PTHR39624">
    <property type="entry name" value="PROTEIN INVOLVED IN RIMO-MEDIATED BETA-METHYLTHIOLATION OF RIBOSOMAL PROTEIN S12 YCAO"/>
    <property type="match status" value="1"/>
</dbReference>
<dbReference type="RefSeq" id="WP_107827805.1">
    <property type="nucleotide sequence ID" value="NZ_CP160205.1"/>
</dbReference>
<dbReference type="Proteomes" id="UP000244168">
    <property type="component" value="Unassembled WGS sequence"/>
</dbReference>
<gene>
    <name evidence="1" type="ORF">C8P68_102727</name>
</gene>
<dbReference type="InterPro" id="IPR015946">
    <property type="entry name" value="KH_dom-like_a/b"/>
</dbReference>
<dbReference type="InterPro" id="IPR036102">
    <property type="entry name" value="OsmC/Ohrsf"/>
</dbReference>
<dbReference type="PANTHER" id="PTHR39624:SF2">
    <property type="entry name" value="OSMC-LIKE PROTEIN"/>
    <property type="match status" value="1"/>
</dbReference>
<dbReference type="InterPro" id="IPR003718">
    <property type="entry name" value="OsmC/Ohr_fam"/>
</dbReference>
<dbReference type="OrthoDB" id="290036at2"/>
<accession>A0A2T5JDQ2</accession>
<comment type="caution">
    <text evidence="1">The sequence shown here is derived from an EMBL/GenBank/DDBJ whole genome shotgun (WGS) entry which is preliminary data.</text>
</comment>
<protein>
    <submittedName>
        <fullName evidence="1">Putative OsmC-like protein</fullName>
    </submittedName>
</protein>
<dbReference type="Gene3D" id="3.30.300.20">
    <property type="match status" value="1"/>
</dbReference>
<proteinExistence type="predicted"/>
<dbReference type="EMBL" id="QAOQ01000002">
    <property type="protein sequence ID" value="PTQ99897.1"/>
    <property type="molecule type" value="Genomic_DNA"/>
</dbReference>
<evidence type="ECO:0000313" key="1">
    <source>
        <dbReference type="EMBL" id="PTQ99897.1"/>
    </source>
</evidence>
<dbReference type="SUPFAM" id="SSF82784">
    <property type="entry name" value="OsmC-like"/>
    <property type="match status" value="1"/>
</dbReference>